<keyword evidence="9" id="KW-1133">Transmembrane helix</keyword>
<dbReference type="GO" id="GO:0004674">
    <property type="term" value="F:protein serine/threonine kinase activity"/>
    <property type="evidence" value="ECO:0007669"/>
    <property type="project" value="UniProtKB-KW"/>
</dbReference>
<keyword evidence="7" id="KW-0067">ATP-binding</keyword>
<proteinExistence type="predicted"/>
<dbReference type="Gene3D" id="3.30.200.20">
    <property type="entry name" value="Phosphorylase Kinase, domain 1"/>
    <property type="match status" value="1"/>
</dbReference>
<dbReference type="Pfam" id="PF13517">
    <property type="entry name" value="FG-GAP_3"/>
    <property type="match status" value="1"/>
</dbReference>
<protein>
    <recommendedName>
        <fullName evidence="1">non-specific serine/threonine protein kinase</fullName>
        <ecNumber evidence="1">2.7.11.1</ecNumber>
    </recommendedName>
</protein>
<feature type="domain" description="Protein kinase" evidence="10">
    <location>
        <begin position="61"/>
        <end position="328"/>
    </location>
</feature>
<name>A0A316TDI7_9ACTN</name>
<keyword evidence="3" id="KW-0808">Transferase</keyword>
<feature type="compositionally biased region" description="Pro residues" evidence="8">
    <location>
        <begin position="326"/>
        <end position="336"/>
    </location>
</feature>
<evidence type="ECO:0000256" key="1">
    <source>
        <dbReference type="ARBA" id="ARBA00012513"/>
    </source>
</evidence>
<dbReference type="AlphaFoldDB" id="A0A316TDI7"/>
<feature type="compositionally biased region" description="Pro residues" evidence="8">
    <location>
        <begin position="239"/>
        <end position="249"/>
    </location>
</feature>
<keyword evidence="12" id="KW-1185">Reference proteome</keyword>
<dbReference type="EC" id="2.7.11.1" evidence="1"/>
<dbReference type="InterPro" id="IPR028994">
    <property type="entry name" value="Integrin_alpha_N"/>
</dbReference>
<feature type="region of interest" description="Disordered" evidence="8">
    <location>
        <begin position="287"/>
        <end position="341"/>
    </location>
</feature>
<dbReference type="EMBL" id="QGDD01000011">
    <property type="protein sequence ID" value="PWN01099.1"/>
    <property type="molecule type" value="Genomic_DNA"/>
</dbReference>
<keyword evidence="5" id="KW-0547">Nucleotide-binding</keyword>
<keyword evidence="4" id="KW-0732">Signal</keyword>
<dbReference type="SMART" id="SM00220">
    <property type="entry name" value="S_TKc"/>
    <property type="match status" value="1"/>
</dbReference>
<dbReference type="Proteomes" id="UP000245507">
    <property type="component" value="Unassembled WGS sequence"/>
</dbReference>
<keyword evidence="2" id="KW-0723">Serine/threonine-protein kinase</keyword>
<dbReference type="Pfam" id="PF00069">
    <property type="entry name" value="Pkinase"/>
    <property type="match status" value="1"/>
</dbReference>
<dbReference type="CDD" id="cd14014">
    <property type="entry name" value="STKc_PknB_like"/>
    <property type="match status" value="1"/>
</dbReference>
<keyword evidence="6" id="KW-0418">Kinase</keyword>
<dbReference type="InterPro" id="IPR013517">
    <property type="entry name" value="FG-GAP"/>
</dbReference>
<evidence type="ECO:0000256" key="8">
    <source>
        <dbReference type="SAM" id="MobiDB-lite"/>
    </source>
</evidence>
<comment type="caution">
    <text evidence="11">The sequence shown here is derived from an EMBL/GenBank/DDBJ whole genome shotgun (WGS) entry which is preliminary data.</text>
</comment>
<evidence type="ECO:0000259" key="10">
    <source>
        <dbReference type="PROSITE" id="PS50011"/>
    </source>
</evidence>
<evidence type="ECO:0000256" key="9">
    <source>
        <dbReference type="SAM" id="Phobius"/>
    </source>
</evidence>
<dbReference type="PANTHER" id="PTHR43289">
    <property type="entry name" value="MITOGEN-ACTIVATED PROTEIN KINASE KINASE KINASE 20-RELATED"/>
    <property type="match status" value="1"/>
</dbReference>
<evidence type="ECO:0000256" key="2">
    <source>
        <dbReference type="ARBA" id="ARBA00022527"/>
    </source>
</evidence>
<evidence type="ECO:0000256" key="6">
    <source>
        <dbReference type="ARBA" id="ARBA00022777"/>
    </source>
</evidence>
<dbReference type="Gene3D" id="1.10.510.10">
    <property type="entry name" value="Transferase(Phosphotransferase) domain 1"/>
    <property type="match status" value="1"/>
</dbReference>
<dbReference type="InterPro" id="IPR000719">
    <property type="entry name" value="Prot_kinase_dom"/>
</dbReference>
<evidence type="ECO:0000313" key="12">
    <source>
        <dbReference type="Proteomes" id="UP000245507"/>
    </source>
</evidence>
<dbReference type="PANTHER" id="PTHR43289:SF6">
    <property type="entry name" value="SERINE_THREONINE-PROTEIN KINASE NEKL-3"/>
    <property type="match status" value="1"/>
</dbReference>
<reference evidence="11 12" key="1">
    <citation type="submission" date="2018-05" db="EMBL/GenBank/DDBJ databases">
        <title>Nocardioides silvaticus genome.</title>
        <authorList>
            <person name="Li C."/>
            <person name="Wang G."/>
        </authorList>
    </citation>
    <scope>NUCLEOTIDE SEQUENCE [LARGE SCALE GENOMIC DNA]</scope>
    <source>
        <strain evidence="11 12">CCTCC AB 2018079</strain>
    </source>
</reference>
<organism evidence="11 12">
    <name type="scientific">Nocardioides silvaticus</name>
    <dbReference type="NCBI Taxonomy" id="2201891"/>
    <lineage>
        <taxon>Bacteria</taxon>
        <taxon>Bacillati</taxon>
        <taxon>Actinomycetota</taxon>
        <taxon>Actinomycetes</taxon>
        <taxon>Propionibacteriales</taxon>
        <taxon>Nocardioidaceae</taxon>
        <taxon>Nocardioides</taxon>
    </lineage>
</organism>
<dbReference type="Gene3D" id="2.130.10.130">
    <property type="entry name" value="Integrin alpha, N-terminal"/>
    <property type="match status" value="1"/>
</dbReference>
<dbReference type="InterPro" id="IPR011009">
    <property type="entry name" value="Kinase-like_dom_sf"/>
</dbReference>
<evidence type="ECO:0000256" key="4">
    <source>
        <dbReference type="ARBA" id="ARBA00022729"/>
    </source>
</evidence>
<dbReference type="SUPFAM" id="SSF69318">
    <property type="entry name" value="Integrin alpha N-terminal domain"/>
    <property type="match status" value="2"/>
</dbReference>
<dbReference type="GO" id="GO:0005524">
    <property type="term" value="F:ATP binding"/>
    <property type="evidence" value="ECO:0007669"/>
    <property type="project" value="UniProtKB-KW"/>
</dbReference>
<accession>A0A316TDI7</accession>
<sequence>MACSRPPVPITRALTGLDPRAAPGPPGLPVPRLGQTGRRPSISWGFLGVVFPQPGDQIGRYRIDSVIGQDGLGVVYAATDERLQRTVAMHVLRPELAATPGFTDRFRESATRLSRLSSPYVAQVHDHATDGDHVYLVSQHVPEGTLAAWLQQHGALPQHAALTLAEQAAAGLADAHRQGLVHGDVGPHQVLVREAGTVRAHAWLTGFPLTDANPQASTTGDLQGVGRLLIAALTGTDPGPSPTPPPPGSFGPQVDALLNRLLGPHPEAGPPHADALRAELADMTRRWAPATPPPGAPGAPGAAPSSAAAPTAIRPAAPPTAVRPAPLAPPPPPSSPPASDGKVRRNGLLVALVAAAVVLVVVAGGVAWRLLSDGGDGDGDGGGDPTTAAGVVTGDLDGDGRGDVLLDRLDPETLGKVGETVFLSSGEDGVGDPASEPYPDAVAIDTFPTLQLADVDGDQQLDKVFTASVDLALVIDVVPAEGEPWHQEIRTEGTDWGATDSFTALFGDVDRDGRDDLIIGNEFAAGGGVRLFVGSAGDDAFADPAEWYSSDSDADYAQFDVADFDGDGEDDVLATLEGDGPGEGEQPWDIELQLITSDGSALADAGAPLPFGPDNYTQGVRLYGDLDGDGDDEPLLVGPDGFATTEFADGAWSAIDLIWQAPPDNAAWQGRYNRYSSSATADWVMSDVDGDGDDDLVFLKYNGDPSKPVTVRMAEGGTLAEPVPWGTFDCAPSCGDSFSPVTPAY</sequence>
<feature type="compositionally biased region" description="Low complexity" evidence="8">
    <location>
        <begin position="299"/>
        <end position="325"/>
    </location>
</feature>
<feature type="region of interest" description="Disordered" evidence="8">
    <location>
        <begin position="374"/>
        <end position="396"/>
    </location>
</feature>
<evidence type="ECO:0000256" key="3">
    <source>
        <dbReference type="ARBA" id="ARBA00022679"/>
    </source>
</evidence>
<evidence type="ECO:0000256" key="5">
    <source>
        <dbReference type="ARBA" id="ARBA00022741"/>
    </source>
</evidence>
<dbReference type="SUPFAM" id="SSF56112">
    <property type="entry name" value="Protein kinase-like (PK-like)"/>
    <property type="match status" value="1"/>
</dbReference>
<evidence type="ECO:0000256" key="7">
    <source>
        <dbReference type="ARBA" id="ARBA00022840"/>
    </source>
</evidence>
<evidence type="ECO:0000313" key="11">
    <source>
        <dbReference type="EMBL" id="PWN01099.1"/>
    </source>
</evidence>
<keyword evidence="9" id="KW-0812">Transmembrane</keyword>
<gene>
    <name evidence="11" type="ORF">DJ010_19800</name>
</gene>
<feature type="region of interest" description="Disordered" evidence="8">
    <location>
        <begin position="12"/>
        <end position="35"/>
    </location>
</feature>
<feature type="region of interest" description="Disordered" evidence="8">
    <location>
        <begin position="233"/>
        <end position="255"/>
    </location>
</feature>
<keyword evidence="9" id="KW-0472">Membrane</keyword>
<dbReference type="PROSITE" id="PS50011">
    <property type="entry name" value="PROTEIN_KINASE_DOM"/>
    <property type="match status" value="1"/>
</dbReference>
<feature type="transmembrane region" description="Helical" evidence="9">
    <location>
        <begin position="348"/>
        <end position="368"/>
    </location>
</feature>